<proteinExistence type="inferred from homology"/>
<keyword evidence="10" id="KW-1185">Reference proteome</keyword>
<dbReference type="GO" id="GO:0008199">
    <property type="term" value="F:ferric iron binding"/>
    <property type="evidence" value="ECO:0007669"/>
    <property type="project" value="InterPro"/>
</dbReference>
<dbReference type="GO" id="GO:0006879">
    <property type="term" value="P:intracellular iron ion homeostasis"/>
    <property type="evidence" value="ECO:0007669"/>
    <property type="project" value="UniProtKB-KW"/>
</dbReference>
<comment type="subcellular location">
    <subcellularLocation>
        <location evidence="7">Cytoplasm</location>
    </subcellularLocation>
</comment>
<comment type="caution">
    <text evidence="9">The sequence shown here is derived from an EMBL/GenBank/DDBJ whole genome shotgun (WGS) entry which is preliminary data.</text>
</comment>
<dbReference type="InterPro" id="IPR001519">
    <property type="entry name" value="Ferritin"/>
</dbReference>
<dbReference type="AlphaFoldDB" id="A0AA46DYT3"/>
<evidence type="ECO:0000256" key="4">
    <source>
        <dbReference type="ARBA" id="ARBA00023002"/>
    </source>
</evidence>
<evidence type="ECO:0000313" key="9">
    <source>
        <dbReference type="EMBL" id="TDT70622.1"/>
    </source>
</evidence>
<accession>A0AA46DYT3</accession>
<keyword evidence="3 6" id="KW-0479">Metal-binding</keyword>
<dbReference type="PANTHER" id="PTHR11431">
    <property type="entry name" value="FERRITIN"/>
    <property type="match status" value="1"/>
</dbReference>
<dbReference type="CDD" id="cd01055">
    <property type="entry name" value="Nonheme_Ferritin"/>
    <property type="match status" value="1"/>
</dbReference>
<dbReference type="Pfam" id="PF00210">
    <property type="entry name" value="Ferritin"/>
    <property type="match status" value="1"/>
</dbReference>
<organism evidence="9 10">
    <name type="scientific">Hypnocyclicus thermotrophus</name>
    <dbReference type="NCBI Taxonomy" id="1627895"/>
    <lineage>
        <taxon>Bacteria</taxon>
        <taxon>Fusobacteriati</taxon>
        <taxon>Fusobacteriota</taxon>
        <taxon>Fusobacteriia</taxon>
        <taxon>Fusobacteriales</taxon>
        <taxon>Fusobacteriaceae</taxon>
        <taxon>Hypnocyclicus</taxon>
    </lineage>
</organism>
<gene>
    <name evidence="9" type="ORF">EV215_1175</name>
</gene>
<dbReference type="InterPro" id="IPR009078">
    <property type="entry name" value="Ferritin-like_SF"/>
</dbReference>
<feature type="binding site" evidence="6">
    <location>
        <position position="53"/>
    </location>
    <ligand>
        <name>Fe cation</name>
        <dbReference type="ChEBI" id="CHEBI:24875"/>
        <label>1</label>
    </ligand>
</feature>
<feature type="domain" description="Ferritin-like diiron" evidence="8">
    <location>
        <begin position="1"/>
        <end position="145"/>
    </location>
</feature>
<evidence type="ECO:0000256" key="5">
    <source>
        <dbReference type="ARBA" id="ARBA00023004"/>
    </source>
</evidence>
<evidence type="ECO:0000259" key="8">
    <source>
        <dbReference type="PROSITE" id="PS50905"/>
    </source>
</evidence>
<feature type="binding site" evidence="6">
    <location>
        <position position="17"/>
    </location>
    <ligand>
        <name>Fe cation</name>
        <dbReference type="ChEBI" id="CHEBI:24875"/>
        <label>1</label>
    </ligand>
</feature>
<keyword evidence="7" id="KW-0963">Cytoplasm</keyword>
<evidence type="ECO:0000256" key="7">
    <source>
        <dbReference type="RuleBase" id="RU361145"/>
    </source>
</evidence>
<keyword evidence="2 7" id="KW-0409">Iron storage</keyword>
<dbReference type="InterPro" id="IPR041719">
    <property type="entry name" value="Ferritin_prok"/>
</dbReference>
<keyword evidence="4" id="KW-0560">Oxidoreductase</keyword>
<dbReference type="EMBL" id="SOBG01000004">
    <property type="protein sequence ID" value="TDT70622.1"/>
    <property type="molecule type" value="Genomic_DNA"/>
</dbReference>
<dbReference type="SUPFAM" id="SSF47240">
    <property type="entry name" value="Ferritin-like"/>
    <property type="match status" value="1"/>
</dbReference>
<dbReference type="GO" id="GO:0004322">
    <property type="term" value="F:ferroxidase activity"/>
    <property type="evidence" value="ECO:0007669"/>
    <property type="project" value="TreeGrafter"/>
</dbReference>
<reference evidence="9 10" key="1">
    <citation type="submission" date="2019-03" db="EMBL/GenBank/DDBJ databases">
        <title>Genomic Encyclopedia of Type Strains, Phase IV (KMG-IV): sequencing the most valuable type-strain genomes for metagenomic binning, comparative biology and taxonomic classification.</title>
        <authorList>
            <person name="Goeker M."/>
        </authorList>
    </citation>
    <scope>NUCLEOTIDE SEQUENCE [LARGE SCALE GENOMIC DNA]</scope>
    <source>
        <strain evidence="9 10">DSM 100055</strain>
    </source>
</reference>
<feature type="binding site" evidence="6">
    <location>
        <position position="127"/>
    </location>
    <ligand>
        <name>Fe cation</name>
        <dbReference type="ChEBI" id="CHEBI:24875"/>
        <label>1</label>
    </ligand>
</feature>
<dbReference type="FunFam" id="1.20.1260.10:FF:000001">
    <property type="entry name" value="Non-heme ferritin"/>
    <property type="match status" value="1"/>
</dbReference>
<dbReference type="PANTHER" id="PTHR11431:SF127">
    <property type="entry name" value="BACTERIAL NON-HEME FERRITIN"/>
    <property type="match status" value="1"/>
</dbReference>
<name>A0AA46DYT3_9FUSO</name>
<dbReference type="GO" id="GO:0006826">
    <property type="term" value="P:iron ion transport"/>
    <property type="evidence" value="ECO:0007669"/>
    <property type="project" value="InterPro"/>
</dbReference>
<evidence type="ECO:0000256" key="2">
    <source>
        <dbReference type="ARBA" id="ARBA00022434"/>
    </source>
</evidence>
<sequence length="175" mass="20543">MLKEKVLNALNEELNKEFYSAYLYLGMSSYFEARDLPGFANFMRVQWEEEMSHAMRIYTYINEVGGKVRLKTINAVEKEWNDVIEVFEDIYKHECFITESINEVLFLAQQEKDYATMNMLQWFISEQVEEEANMLKILNQLKLINGEGTGLFMIDRELGQRVAQVPLNSSTIQNN</sequence>
<dbReference type="PROSITE" id="PS50905">
    <property type="entry name" value="FERRITIN_LIKE"/>
    <property type="match status" value="1"/>
</dbReference>
<keyword evidence="5 6" id="KW-0408">Iron</keyword>
<comment type="catalytic activity">
    <reaction evidence="7">
        <text>4 Fe(2+) + O2 + 6 H2O = 4 iron(III) oxide-hydroxide + 12 H(+)</text>
        <dbReference type="Rhea" id="RHEA:11972"/>
        <dbReference type="ChEBI" id="CHEBI:15377"/>
        <dbReference type="ChEBI" id="CHEBI:15378"/>
        <dbReference type="ChEBI" id="CHEBI:15379"/>
        <dbReference type="ChEBI" id="CHEBI:29033"/>
        <dbReference type="ChEBI" id="CHEBI:78619"/>
        <dbReference type="EC" id="1.16.3.2"/>
    </reaction>
</comment>
<feature type="binding site" evidence="6">
    <location>
        <position position="94"/>
    </location>
    <ligand>
        <name>Fe cation</name>
        <dbReference type="ChEBI" id="CHEBI:24875"/>
        <label>1</label>
    </ligand>
</feature>
<dbReference type="Proteomes" id="UP000294678">
    <property type="component" value="Unassembled WGS sequence"/>
</dbReference>
<dbReference type="RefSeq" id="WP_134113056.1">
    <property type="nucleotide sequence ID" value="NZ_SOBG01000004.1"/>
</dbReference>
<dbReference type="InterPro" id="IPR009040">
    <property type="entry name" value="Ferritin-like_diiron"/>
</dbReference>
<dbReference type="GO" id="GO:0008198">
    <property type="term" value="F:ferrous iron binding"/>
    <property type="evidence" value="ECO:0007669"/>
    <property type="project" value="TreeGrafter"/>
</dbReference>
<evidence type="ECO:0000256" key="3">
    <source>
        <dbReference type="ARBA" id="ARBA00022723"/>
    </source>
</evidence>
<comment type="similarity">
    <text evidence="1 7">Belongs to the ferritin family. Prokaryotic subfamily.</text>
</comment>
<evidence type="ECO:0000256" key="1">
    <source>
        <dbReference type="ARBA" id="ARBA00006950"/>
    </source>
</evidence>
<evidence type="ECO:0000256" key="6">
    <source>
        <dbReference type="PIRSR" id="PIRSR601519-1"/>
    </source>
</evidence>
<dbReference type="EC" id="1.16.3.2" evidence="7"/>
<feature type="binding site" evidence="6">
    <location>
        <position position="50"/>
    </location>
    <ligand>
        <name>Fe cation</name>
        <dbReference type="ChEBI" id="CHEBI:24875"/>
        <label>1</label>
    </ligand>
</feature>
<protein>
    <recommendedName>
        <fullName evidence="7">Ferritin</fullName>
        <ecNumber evidence="7">1.16.3.2</ecNumber>
    </recommendedName>
</protein>
<dbReference type="InterPro" id="IPR012347">
    <property type="entry name" value="Ferritin-like"/>
</dbReference>
<dbReference type="Gene3D" id="1.20.1260.10">
    <property type="match status" value="1"/>
</dbReference>
<comment type="function">
    <text evidence="7">Iron-storage protein.</text>
</comment>
<dbReference type="GO" id="GO:0005829">
    <property type="term" value="C:cytosol"/>
    <property type="evidence" value="ECO:0007669"/>
    <property type="project" value="TreeGrafter"/>
</dbReference>
<dbReference type="GO" id="GO:0042802">
    <property type="term" value="F:identical protein binding"/>
    <property type="evidence" value="ECO:0007669"/>
    <property type="project" value="UniProtKB-ARBA"/>
</dbReference>
<evidence type="ECO:0000313" key="10">
    <source>
        <dbReference type="Proteomes" id="UP000294678"/>
    </source>
</evidence>
<dbReference type="InterPro" id="IPR008331">
    <property type="entry name" value="Ferritin_DPS_dom"/>
</dbReference>